<evidence type="ECO:0000313" key="1">
    <source>
        <dbReference type="EMBL" id="KAI8039133.1"/>
    </source>
</evidence>
<proteinExistence type="predicted"/>
<sequence>MFAQPIFAQFTESRQKVYLLETKTDRQLRGVCSECQWIWHWHWHWLLSQPLTSNHPKPVEAPLEWIQWERYQR</sequence>
<dbReference type="AlphaFoldDB" id="A0A9P9YLW2"/>
<dbReference type="Proteomes" id="UP001059596">
    <property type="component" value="Unassembled WGS sequence"/>
</dbReference>
<keyword evidence="2" id="KW-1185">Reference proteome</keyword>
<accession>A0A9P9YLW2</accession>
<dbReference type="EMBL" id="JAMKOV010000006">
    <property type="protein sequence ID" value="KAI8039133.1"/>
    <property type="molecule type" value="Genomic_DNA"/>
</dbReference>
<evidence type="ECO:0000313" key="2">
    <source>
        <dbReference type="Proteomes" id="UP001059596"/>
    </source>
</evidence>
<name>A0A9P9YLW2_9MUSC</name>
<protein>
    <submittedName>
        <fullName evidence="1">Uncharacterized protein</fullName>
    </submittedName>
</protein>
<organism evidence="1 2">
    <name type="scientific">Drosophila gunungcola</name>
    <name type="common">fruit fly</name>
    <dbReference type="NCBI Taxonomy" id="103775"/>
    <lineage>
        <taxon>Eukaryota</taxon>
        <taxon>Metazoa</taxon>
        <taxon>Ecdysozoa</taxon>
        <taxon>Arthropoda</taxon>
        <taxon>Hexapoda</taxon>
        <taxon>Insecta</taxon>
        <taxon>Pterygota</taxon>
        <taxon>Neoptera</taxon>
        <taxon>Endopterygota</taxon>
        <taxon>Diptera</taxon>
        <taxon>Brachycera</taxon>
        <taxon>Muscomorpha</taxon>
        <taxon>Ephydroidea</taxon>
        <taxon>Drosophilidae</taxon>
        <taxon>Drosophila</taxon>
        <taxon>Sophophora</taxon>
    </lineage>
</organism>
<comment type="caution">
    <text evidence="1">The sequence shown here is derived from an EMBL/GenBank/DDBJ whole genome shotgun (WGS) entry which is preliminary data.</text>
</comment>
<gene>
    <name evidence="1" type="ORF">M5D96_007850</name>
</gene>
<reference evidence="1" key="1">
    <citation type="journal article" date="2023" name="Genome Biol. Evol.">
        <title>Long-read-based Genome Assembly of Drosophila gunungcola Reveals Fewer Chemosensory Genes in Flower-breeding Species.</title>
        <authorList>
            <person name="Negi A."/>
            <person name="Liao B.Y."/>
            <person name="Yeh S.D."/>
        </authorList>
    </citation>
    <scope>NUCLEOTIDE SEQUENCE</scope>
    <source>
        <strain evidence="1">Sukarami</strain>
    </source>
</reference>